<evidence type="ECO:0000313" key="2">
    <source>
        <dbReference type="EMBL" id="QHT91048.1"/>
    </source>
</evidence>
<protein>
    <recommendedName>
        <fullName evidence="1">Minor capsid protein P8 central region domain-containing protein</fullName>
    </recommendedName>
</protein>
<dbReference type="Pfam" id="PF19065">
    <property type="entry name" value="P8_CR"/>
    <property type="match status" value="1"/>
</dbReference>
<name>A0A6C0ID85_9ZZZZ</name>
<accession>A0A6C0ID85</accession>
<organism evidence="2">
    <name type="scientific">viral metagenome</name>
    <dbReference type="NCBI Taxonomy" id="1070528"/>
    <lineage>
        <taxon>unclassified sequences</taxon>
        <taxon>metagenomes</taxon>
        <taxon>organismal metagenomes</taxon>
    </lineage>
</organism>
<dbReference type="InterPro" id="IPR043916">
    <property type="entry name" value="P8_CR"/>
</dbReference>
<proteinExistence type="predicted"/>
<reference evidence="2" key="1">
    <citation type="journal article" date="2020" name="Nature">
        <title>Giant virus diversity and host interactions through global metagenomics.</title>
        <authorList>
            <person name="Schulz F."/>
            <person name="Roux S."/>
            <person name="Paez-Espino D."/>
            <person name="Jungbluth S."/>
            <person name="Walsh D.A."/>
            <person name="Denef V.J."/>
            <person name="McMahon K.D."/>
            <person name="Konstantinidis K.T."/>
            <person name="Eloe-Fadrosh E.A."/>
            <person name="Kyrpides N.C."/>
            <person name="Woyke T."/>
        </authorList>
    </citation>
    <scope>NUCLEOTIDE SEQUENCE</scope>
    <source>
        <strain evidence="2">GVMAG-M-3300023184-72</strain>
    </source>
</reference>
<dbReference type="EMBL" id="MN740162">
    <property type="protein sequence ID" value="QHT91048.1"/>
    <property type="molecule type" value="Genomic_DNA"/>
</dbReference>
<dbReference type="AlphaFoldDB" id="A0A6C0ID85"/>
<evidence type="ECO:0000259" key="1">
    <source>
        <dbReference type="Pfam" id="PF19065"/>
    </source>
</evidence>
<sequence>MNKLYNGRINIKTPNTSALFEMYDKIPANQCATFRNATEGLWVSTQLSDTFFSQQNIQIIQNGIRAGVYHRSNGQYVIGPQDCESLKIIMRSVYLQHSANQTNNISKQIEQLNKIVLNYCIQQVYSEAQGYIKYINDVSTLAVPIAHPVMANDTDRELEFKSWF</sequence>
<feature type="domain" description="Minor capsid protein P8 central region" evidence="1">
    <location>
        <begin position="44"/>
        <end position="162"/>
    </location>
</feature>